<feature type="region of interest" description="Disordered" evidence="1">
    <location>
        <begin position="384"/>
        <end position="458"/>
    </location>
</feature>
<evidence type="ECO:0000256" key="1">
    <source>
        <dbReference type="SAM" id="MobiDB-lite"/>
    </source>
</evidence>
<feature type="region of interest" description="Disordered" evidence="1">
    <location>
        <begin position="60"/>
        <end position="181"/>
    </location>
</feature>
<dbReference type="Proteomes" id="UP001274830">
    <property type="component" value="Unassembled WGS sequence"/>
</dbReference>
<dbReference type="Pfam" id="PF02037">
    <property type="entry name" value="SAP"/>
    <property type="match status" value="1"/>
</dbReference>
<gene>
    <name evidence="3" type="ORF">LTR78_008176</name>
</gene>
<feature type="compositionally biased region" description="Gly residues" evidence="1">
    <location>
        <begin position="396"/>
        <end position="406"/>
    </location>
</feature>
<reference evidence="3" key="1">
    <citation type="submission" date="2023-07" db="EMBL/GenBank/DDBJ databases">
        <title>Black Yeasts Isolated from many extreme environments.</title>
        <authorList>
            <person name="Coleine C."/>
            <person name="Stajich J.E."/>
            <person name="Selbmann L."/>
        </authorList>
    </citation>
    <scope>NUCLEOTIDE SEQUENCE</scope>
    <source>
        <strain evidence="3">CCFEE 5485</strain>
    </source>
</reference>
<dbReference type="GO" id="GO:0003676">
    <property type="term" value="F:nucleic acid binding"/>
    <property type="evidence" value="ECO:0007669"/>
    <property type="project" value="InterPro"/>
</dbReference>
<dbReference type="SMART" id="SM00959">
    <property type="entry name" value="Rho_N"/>
    <property type="match status" value="1"/>
</dbReference>
<name>A0AAE0WH39_9PEZI</name>
<comment type="caution">
    <text evidence="3">The sequence shown here is derived from an EMBL/GenBank/DDBJ whole genome shotgun (WGS) entry which is preliminary data.</text>
</comment>
<feature type="compositionally biased region" description="Polar residues" evidence="1">
    <location>
        <begin position="384"/>
        <end position="393"/>
    </location>
</feature>
<organism evidence="3 4">
    <name type="scientific">Recurvomyces mirabilis</name>
    <dbReference type="NCBI Taxonomy" id="574656"/>
    <lineage>
        <taxon>Eukaryota</taxon>
        <taxon>Fungi</taxon>
        <taxon>Dikarya</taxon>
        <taxon>Ascomycota</taxon>
        <taxon>Pezizomycotina</taxon>
        <taxon>Dothideomycetes</taxon>
        <taxon>Dothideomycetidae</taxon>
        <taxon>Mycosphaerellales</taxon>
        <taxon>Teratosphaeriaceae</taxon>
        <taxon>Recurvomyces</taxon>
    </lineage>
</organism>
<feature type="compositionally biased region" description="Polar residues" evidence="1">
    <location>
        <begin position="442"/>
        <end position="458"/>
    </location>
</feature>
<dbReference type="InterPro" id="IPR035979">
    <property type="entry name" value="RBD_domain_sf"/>
</dbReference>
<dbReference type="SUPFAM" id="SSF54928">
    <property type="entry name" value="RNA-binding domain, RBD"/>
    <property type="match status" value="1"/>
</dbReference>
<dbReference type="CDD" id="cd12432">
    <property type="entry name" value="RRM_ACINU"/>
    <property type="match status" value="1"/>
</dbReference>
<feature type="region of interest" description="Disordered" evidence="1">
    <location>
        <begin position="487"/>
        <end position="590"/>
    </location>
</feature>
<feature type="compositionally biased region" description="Basic and acidic residues" evidence="1">
    <location>
        <begin position="487"/>
        <end position="498"/>
    </location>
</feature>
<feature type="domain" description="Rho termination factor-like N-terminal" evidence="2">
    <location>
        <begin position="4"/>
        <end position="46"/>
    </location>
</feature>
<dbReference type="EMBL" id="JAUTXT010000037">
    <property type="protein sequence ID" value="KAK3672001.1"/>
    <property type="molecule type" value="Genomic_DNA"/>
</dbReference>
<evidence type="ECO:0000313" key="3">
    <source>
        <dbReference type="EMBL" id="KAK3672001.1"/>
    </source>
</evidence>
<dbReference type="AlphaFoldDB" id="A0AAE0WH39"/>
<feature type="compositionally biased region" description="Acidic residues" evidence="1">
    <location>
        <begin position="67"/>
        <end position="77"/>
    </location>
</feature>
<protein>
    <recommendedName>
        <fullName evidence="2">Rho termination factor-like N-terminal domain-containing protein</fullName>
    </recommendedName>
</protein>
<feature type="compositionally biased region" description="Basic and acidic residues" evidence="1">
    <location>
        <begin position="92"/>
        <end position="120"/>
    </location>
</feature>
<feature type="compositionally biased region" description="Basic and acidic residues" evidence="1">
    <location>
        <begin position="431"/>
        <end position="441"/>
    </location>
</feature>
<dbReference type="InterPro" id="IPR011112">
    <property type="entry name" value="Rho-like_N"/>
</dbReference>
<sequence>MPPDYSKLKVAELKDVLKQRGIPQTGLSKKQQIIDALEEDEAKKGEPVLSEAAGALVDVKVKGTREEETEGEAEEVVPEVQMGGGDVEAMSEEVKEDNTIEEVKEDTVEEVKESEQHNTEPEAQPTTDEPTESVLATPQPTSDIPEDSGSESRKRKRRSTTPEVREGSVSKKLKAVEEATKEEPVIGDEFMAVEGANGTDVDAVLEDAPVPLDDTADTTSAQPYGSSDDVIEQPTSIDAVTTGHPFEGDSLHPPTTSLYIRDLIRPLQPTQLQDHLTSLTPSNDPSTIITFHLDLLRTHAFAVFTNTSTAIAVRKALHNTVFPAEPTRKPLWVDFVPEEKVQVWIDTELAAGTSRRDAKRWEVEYNSTYGDVRVDLREVPAGTVSVQRQASTNQGQGQGQGAGMGPRGNAPRANDISTAPPTGPRGPSRNEAQEPEQKKADTSNTTALSATQQSQPPSFSALDAKFHATTTKPKLYFLPQSADLAERRKAELERETSRSWRNSNSRGDGRDGEGEGVDEGQLRRYSFEDGDRLVDGGPDRGNFGAGGGGGGGGSGGGGFGGGRGGGYGGGHGGGRDGPRGRGRGGYGGRR</sequence>
<dbReference type="Gene3D" id="1.10.720.30">
    <property type="entry name" value="SAP domain"/>
    <property type="match status" value="1"/>
</dbReference>
<dbReference type="SUPFAM" id="SSF68906">
    <property type="entry name" value="SAP domain"/>
    <property type="match status" value="1"/>
</dbReference>
<feature type="compositionally biased region" description="Gly residues" evidence="1">
    <location>
        <begin position="543"/>
        <end position="572"/>
    </location>
</feature>
<accession>A0AAE0WH39</accession>
<feature type="compositionally biased region" description="Basic and acidic residues" evidence="1">
    <location>
        <begin position="520"/>
        <end position="538"/>
    </location>
</feature>
<dbReference type="InterPro" id="IPR036361">
    <property type="entry name" value="SAP_dom_sf"/>
</dbReference>
<feature type="compositionally biased region" description="Polar residues" evidence="1">
    <location>
        <begin position="124"/>
        <end position="142"/>
    </location>
</feature>
<evidence type="ECO:0000259" key="2">
    <source>
        <dbReference type="SMART" id="SM00959"/>
    </source>
</evidence>
<dbReference type="GO" id="GO:0006353">
    <property type="term" value="P:DNA-templated transcription termination"/>
    <property type="evidence" value="ECO:0007669"/>
    <property type="project" value="InterPro"/>
</dbReference>
<dbReference type="InterPro" id="IPR034257">
    <property type="entry name" value="Acinus_RRM"/>
</dbReference>
<dbReference type="PANTHER" id="PTHR47031:SF3">
    <property type="entry name" value="SAP DOMAIN-CONTAINING PROTEIN"/>
    <property type="match status" value="1"/>
</dbReference>
<proteinExistence type="predicted"/>
<dbReference type="PANTHER" id="PTHR47031">
    <property type="entry name" value="SAP DNA-BINDING DOMAIN-CONTAINING PROTEIN"/>
    <property type="match status" value="1"/>
</dbReference>
<dbReference type="InterPro" id="IPR003034">
    <property type="entry name" value="SAP_dom"/>
</dbReference>
<feature type="compositionally biased region" description="Basic and acidic residues" evidence="1">
    <location>
        <begin position="163"/>
        <end position="181"/>
    </location>
</feature>
<keyword evidence="4" id="KW-1185">Reference proteome</keyword>
<evidence type="ECO:0000313" key="4">
    <source>
        <dbReference type="Proteomes" id="UP001274830"/>
    </source>
</evidence>